<keyword evidence="2" id="KW-0479">Metal-binding</keyword>
<feature type="domain" description="Rieske" evidence="7">
    <location>
        <begin position="63"/>
        <end position="160"/>
    </location>
</feature>
<dbReference type="InterPro" id="IPR014349">
    <property type="entry name" value="Rieske_Fe-S_prot"/>
</dbReference>
<organism evidence="8 9">
    <name type="scientific">Deinococcus roseus</name>
    <dbReference type="NCBI Taxonomy" id="392414"/>
    <lineage>
        <taxon>Bacteria</taxon>
        <taxon>Thermotogati</taxon>
        <taxon>Deinococcota</taxon>
        <taxon>Deinococci</taxon>
        <taxon>Deinococcales</taxon>
        <taxon>Deinococcaceae</taxon>
        <taxon>Deinococcus</taxon>
    </lineage>
</organism>
<dbReference type="RefSeq" id="WP_189002746.1">
    <property type="nucleotide sequence ID" value="NZ_BMOD01000007.1"/>
</dbReference>
<evidence type="ECO:0000256" key="3">
    <source>
        <dbReference type="ARBA" id="ARBA00023004"/>
    </source>
</evidence>
<dbReference type="SUPFAM" id="SSF50022">
    <property type="entry name" value="ISP domain"/>
    <property type="match status" value="1"/>
</dbReference>
<reference evidence="9" key="1">
    <citation type="journal article" date="2019" name="Int. J. Syst. Evol. Microbiol.">
        <title>The Global Catalogue of Microorganisms (GCM) 10K type strain sequencing project: providing services to taxonomists for standard genome sequencing and annotation.</title>
        <authorList>
            <consortium name="The Broad Institute Genomics Platform"/>
            <consortium name="The Broad Institute Genome Sequencing Center for Infectious Disease"/>
            <person name="Wu L."/>
            <person name="Ma J."/>
        </authorList>
    </citation>
    <scope>NUCLEOTIDE SEQUENCE [LARGE SCALE GENOMIC DNA]</scope>
    <source>
        <strain evidence="9">JCM 14370</strain>
    </source>
</reference>
<keyword evidence="1" id="KW-0001">2Fe-2S</keyword>
<dbReference type="PANTHER" id="PTHR10134">
    <property type="entry name" value="CYTOCHROME B-C1 COMPLEX SUBUNIT RIESKE, MITOCHONDRIAL"/>
    <property type="match status" value="1"/>
</dbReference>
<evidence type="ECO:0000256" key="6">
    <source>
        <dbReference type="SAM" id="Phobius"/>
    </source>
</evidence>
<feature type="transmembrane region" description="Helical" evidence="6">
    <location>
        <begin position="32"/>
        <end position="53"/>
    </location>
</feature>
<dbReference type="InterPro" id="IPR017941">
    <property type="entry name" value="Rieske_2Fe-2S"/>
</dbReference>
<evidence type="ECO:0000256" key="2">
    <source>
        <dbReference type="ARBA" id="ARBA00022723"/>
    </source>
</evidence>
<keyword evidence="3" id="KW-0408">Iron</keyword>
<gene>
    <name evidence="8" type="ORF">GCM10008938_22030</name>
</gene>
<keyword evidence="5" id="KW-1015">Disulfide bond</keyword>
<evidence type="ECO:0000256" key="1">
    <source>
        <dbReference type="ARBA" id="ARBA00022714"/>
    </source>
</evidence>
<keyword evidence="6" id="KW-1133">Transmembrane helix</keyword>
<dbReference type="InterPro" id="IPR036922">
    <property type="entry name" value="Rieske_2Fe-2S_sf"/>
</dbReference>
<accession>A0ABQ2CZA0</accession>
<evidence type="ECO:0000256" key="5">
    <source>
        <dbReference type="ARBA" id="ARBA00023157"/>
    </source>
</evidence>
<evidence type="ECO:0000313" key="9">
    <source>
        <dbReference type="Proteomes" id="UP000632222"/>
    </source>
</evidence>
<protein>
    <submittedName>
        <fullName evidence="8">Tat pathway signal sequence domain protein</fullName>
    </submittedName>
</protein>
<keyword evidence="6" id="KW-0472">Membrane</keyword>
<proteinExistence type="predicted"/>
<evidence type="ECO:0000256" key="4">
    <source>
        <dbReference type="ARBA" id="ARBA00023014"/>
    </source>
</evidence>
<dbReference type="EMBL" id="BMOD01000007">
    <property type="protein sequence ID" value="GGJ35523.1"/>
    <property type="molecule type" value="Genomic_DNA"/>
</dbReference>
<dbReference type="Gene3D" id="2.102.10.10">
    <property type="entry name" value="Rieske [2Fe-2S] iron-sulphur domain"/>
    <property type="match status" value="1"/>
</dbReference>
<keyword evidence="9" id="KW-1185">Reference proteome</keyword>
<keyword evidence="4" id="KW-0411">Iron-sulfur</keyword>
<dbReference type="PROSITE" id="PS51296">
    <property type="entry name" value="RIESKE"/>
    <property type="match status" value="1"/>
</dbReference>
<evidence type="ECO:0000313" key="8">
    <source>
        <dbReference type="EMBL" id="GGJ35523.1"/>
    </source>
</evidence>
<name>A0ABQ2CZA0_9DEIO</name>
<dbReference type="Pfam" id="PF00355">
    <property type="entry name" value="Rieske"/>
    <property type="match status" value="1"/>
</dbReference>
<evidence type="ECO:0000259" key="7">
    <source>
        <dbReference type="PROSITE" id="PS51296"/>
    </source>
</evidence>
<comment type="caution">
    <text evidence="8">The sequence shown here is derived from an EMBL/GenBank/DDBJ whole genome shotgun (WGS) entry which is preliminary data.</text>
</comment>
<sequence length="166" mass="18352">MTHKKRDPHWKKDFSVDWDQTSYVTRREFTRFLGLSSGALAVGSTLLAVGGSLKKPVTSHPEQELAAVDSIKPRGFLAFRYPAKDDHALLLRHEDGSFSAFSQKCPHLGCHVFYAEHSGKLECPCHEGFFDAKSGDVLAGPPQRGLDRIQLEIRDGKIYAVGVGEA</sequence>
<dbReference type="Proteomes" id="UP000632222">
    <property type="component" value="Unassembled WGS sequence"/>
</dbReference>
<keyword evidence="6" id="KW-0812">Transmembrane</keyword>